<dbReference type="InParanoid" id="A0A317ZJD0"/>
<dbReference type="SUPFAM" id="SSF47413">
    <property type="entry name" value="lambda repressor-like DNA-binding domains"/>
    <property type="match status" value="1"/>
</dbReference>
<reference evidence="2 3" key="1">
    <citation type="submission" date="2018-05" db="EMBL/GenBank/DDBJ databases">
        <title>Coraliomargarita sinensis sp. nov., isolated from a marine solar saltern.</title>
        <authorList>
            <person name="Zhou L.Y."/>
        </authorList>
    </citation>
    <scope>NUCLEOTIDE SEQUENCE [LARGE SCALE GENOMIC DNA]</scope>
    <source>
        <strain evidence="2 3">WN38</strain>
    </source>
</reference>
<comment type="caution">
    <text evidence="2">The sequence shown here is derived from an EMBL/GenBank/DDBJ whole genome shotgun (WGS) entry which is preliminary data.</text>
</comment>
<dbReference type="GO" id="GO:0003677">
    <property type="term" value="F:DNA binding"/>
    <property type="evidence" value="ECO:0007669"/>
    <property type="project" value="InterPro"/>
</dbReference>
<sequence>MPSTALSEKPKMAQALLKISRAELAEATGKSVSAINKLLNGAPGFSSALNEKIEFRLGVPIWSESPVDRYLEGLRKGKGGRS</sequence>
<organism evidence="2 3">
    <name type="scientific">Coraliomargarita sinensis</name>
    <dbReference type="NCBI Taxonomy" id="2174842"/>
    <lineage>
        <taxon>Bacteria</taxon>
        <taxon>Pseudomonadati</taxon>
        <taxon>Verrucomicrobiota</taxon>
        <taxon>Opitutia</taxon>
        <taxon>Puniceicoccales</taxon>
        <taxon>Coraliomargaritaceae</taxon>
        <taxon>Coraliomargarita</taxon>
    </lineage>
</organism>
<dbReference type="CDD" id="cd00093">
    <property type="entry name" value="HTH_XRE"/>
    <property type="match status" value="1"/>
</dbReference>
<feature type="domain" description="HTH cro/C1-type" evidence="1">
    <location>
        <begin position="16"/>
        <end position="41"/>
    </location>
</feature>
<dbReference type="Proteomes" id="UP000247099">
    <property type="component" value="Unassembled WGS sequence"/>
</dbReference>
<protein>
    <recommendedName>
        <fullName evidence="1">HTH cro/C1-type domain-containing protein</fullName>
    </recommendedName>
</protein>
<evidence type="ECO:0000313" key="2">
    <source>
        <dbReference type="EMBL" id="PXA04347.1"/>
    </source>
</evidence>
<keyword evidence="3" id="KW-1185">Reference proteome</keyword>
<dbReference type="OrthoDB" id="5243870at2"/>
<dbReference type="EMBL" id="QHJQ01000004">
    <property type="protein sequence ID" value="PXA04347.1"/>
    <property type="molecule type" value="Genomic_DNA"/>
</dbReference>
<dbReference type="Pfam" id="PF01381">
    <property type="entry name" value="HTH_3"/>
    <property type="match status" value="1"/>
</dbReference>
<accession>A0A317ZJD0</accession>
<name>A0A317ZJD0_9BACT</name>
<gene>
    <name evidence="2" type="ORF">DDZ13_07385</name>
</gene>
<dbReference type="AlphaFoldDB" id="A0A317ZJD0"/>
<dbReference type="RefSeq" id="WP_110130800.1">
    <property type="nucleotide sequence ID" value="NZ_QHJQ01000004.1"/>
</dbReference>
<dbReference type="InterPro" id="IPR010982">
    <property type="entry name" value="Lambda_DNA-bd_dom_sf"/>
</dbReference>
<evidence type="ECO:0000313" key="3">
    <source>
        <dbReference type="Proteomes" id="UP000247099"/>
    </source>
</evidence>
<evidence type="ECO:0000259" key="1">
    <source>
        <dbReference type="Pfam" id="PF01381"/>
    </source>
</evidence>
<dbReference type="InterPro" id="IPR001387">
    <property type="entry name" value="Cro/C1-type_HTH"/>
</dbReference>
<proteinExistence type="predicted"/>